<dbReference type="AlphaFoldDB" id="A0A1R3HM10"/>
<accession>A0A1R3HM10</accession>
<evidence type="ECO:0000313" key="2">
    <source>
        <dbReference type="EMBL" id="OMO71354.1"/>
    </source>
</evidence>
<proteinExistence type="predicted"/>
<evidence type="ECO:0000313" key="3">
    <source>
        <dbReference type="Proteomes" id="UP000188268"/>
    </source>
</evidence>
<dbReference type="EMBL" id="AWWV01011640">
    <property type="protein sequence ID" value="OMO71354.1"/>
    <property type="molecule type" value="Genomic_DNA"/>
</dbReference>
<keyword evidence="3" id="KW-1185">Reference proteome</keyword>
<protein>
    <submittedName>
        <fullName evidence="2">Uncharacterized protein</fullName>
    </submittedName>
</protein>
<feature type="compositionally biased region" description="Polar residues" evidence="1">
    <location>
        <begin position="21"/>
        <end position="39"/>
    </location>
</feature>
<feature type="region of interest" description="Disordered" evidence="1">
    <location>
        <begin position="21"/>
        <end position="40"/>
    </location>
</feature>
<dbReference type="Proteomes" id="UP000188268">
    <property type="component" value="Unassembled WGS sequence"/>
</dbReference>
<gene>
    <name evidence="2" type="ORF">CCACVL1_18266</name>
</gene>
<dbReference type="Gramene" id="OMO71354">
    <property type="protein sequence ID" value="OMO71354"/>
    <property type="gene ID" value="CCACVL1_18266"/>
</dbReference>
<comment type="caution">
    <text evidence="2">The sequence shown here is derived from an EMBL/GenBank/DDBJ whole genome shotgun (WGS) entry which is preliminary data.</text>
</comment>
<organism evidence="2 3">
    <name type="scientific">Corchorus capsularis</name>
    <name type="common">Jute</name>
    <dbReference type="NCBI Taxonomy" id="210143"/>
    <lineage>
        <taxon>Eukaryota</taxon>
        <taxon>Viridiplantae</taxon>
        <taxon>Streptophyta</taxon>
        <taxon>Embryophyta</taxon>
        <taxon>Tracheophyta</taxon>
        <taxon>Spermatophyta</taxon>
        <taxon>Magnoliopsida</taxon>
        <taxon>eudicotyledons</taxon>
        <taxon>Gunneridae</taxon>
        <taxon>Pentapetalae</taxon>
        <taxon>rosids</taxon>
        <taxon>malvids</taxon>
        <taxon>Malvales</taxon>
        <taxon>Malvaceae</taxon>
        <taxon>Grewioideae</taxon>
        <taxon>Apeibeae</taxon>
        <taxon>Corchorus</taxon>
    </lineage>
</organism>
<reference evidence="2 3" key="1">
    <citation type="submission" date="2013-09" db="EMBL/GenBank/DDBJ databases">
        <title>Corchorus capsularis genome sequencing.</title>
        <authorList>
            <person name="Alam M."/>
            <person name="Haque M.S."/>
            <person name="Islam M.S."/>
            <person name="Emdad E.M."/>
            <person name="Islam M.M."/>
            <person name="Ahmed B."/>
            <person name="Halim A."/>
            <person name="Hossen Q.M.M."/>
            <person name="Hossain M.Z."/>
            <person name="Ahmed R."/>
            <person name="Khan M.M."/>
            <person name="Islam R."/>
            <person name="Rashid M.M."/>
            <person name="Khan S.A."/>
            <person name="Rahman M.S."/>
            <person name="Alam M."/>
        </authorList>
    </citation>
    <scope>NUCLEOTIDE SEQUENCE [LARGE SCALE GENOMIC DNA]</scope>
    <source>
        <strain evidence="3">cv. CVL-1</strain>
        <tissue evidence="2">Whole seedling</tissue>
    </source>
</reference>
<sequence length="62" mass="6869">MGRVGVWRVGRQTTYDCLHSTTTAQQNKHSPSPEIQSKVSPDGTLYSDLYAAFKINLGQQSL</sequence>
<name>A0A1R3HM10_COCAP</name>
<evidence type="ECO:0000256" key="1">
    <source>
        <dbReference type="SAM" id="MobiDB-lite"/>
    </source>
</evidence>